<dbReference type="CDD" id="cd04186">
    <property type="entry name" value="GT_2_like_c"/>
    <property type="match status" value="1"/>
</dbReference>
<keyword evidence="3" id="KW-1185">Reference proteome</keyword>
<name>A0ABT2PDX2_9MICO</name>
<evidence type="ECO:0000313" key="3">
    <source>
        <dbReference type="Proteomes" id="UP001300496"/>
    </source>
</evidence>
<dbReference type="EMBL" id="JAODOR010000011">
    <property type="protein sequence ID" value="MCT9002793.1"/>
    <property type="molecule type" value="Genomic_DNA"/>
</dbReference>
<dbReference type="PANTHER" id="PTHR43179:SF7">
    <property type="entry name" value="RHAMNOSYLTRANSFERASE WBBL"/>
    <property type="match status" value="1"/>
</dbReference>
<sequence length="544" mass="59266">MSIVIPSYNDVELLREALRSIEETCVNVDYEVIIVDDYIDAAVQARLREFESPRVRVVLKDERLGFAGTVNIGMKLAAHDIVLLNSDIIAKPGWLEALQYSAYAIDPRIGMVSPKLVYPDGRIQYAGTYYARLLAPQWFGHLHVGSPATKLTANVAGYNASISGACVYITRAAFDLVGPLDDGFWLGFEDVDLGLRAWERGVRCYYQPAAMLVHYESASRGYSQGQRELASMRRFWRRWESQSLARTISDDAPVTFVIGEDADPQWREYAGALSDAIAQTGRDAEVRVIAASAEDDIVDGLAERRGIAVACDSASARAVWLAGTAGSLPVYLLPAVESIWHPGDSARQSEIIAGYRSEFDYIAPNRWTARQLQAETAWEARRRVAPAVLPSPLPESTSSCVVSIGADIATRAAIEEVCHATGFVASHYEGTPLRDEIADARPRAVVDLREHQSSLVPFALMSVGAVYLSRSDPRLAHEVLDGYNALLHASGDVQQLASSLTDALTDPVVHDELRSNGHASASRAAIAAAHGVVDALLDFSRAPV</sequence>
<dbReference type="Pfam" id="PF00535">
    <property type="entry name" value="Glycos_transf_2"/>
    <property type="match status" value="1"/>
</dbReference>
<gene>
    <name evidence="2" type="ORF">N4R40_10495</name>
</gene>
<dbReference type="InterPro" id="IPR001173">
    <property type="entry name" value="Glyco_trans_2-like"/>
</dbReference>
<dbReference type="PANTHER" id="PTHR43179">
    <property type="entry name" value="RHAMNOSYLTRANSFERASE WBBL"/>
    <property type="match status" value="1"/>
</dbReference>
<accession>A0ABT2PDX2</accession>
<dbReference type="SUPFAM" id="SSF53448">
    <property type="entry name" value="Nucleotide-diphospho-sugar transferases"/>
    <property type="match status" value="1"/>
</dbReference>
<evidence type="ECO:0000259" key="1">
    <source>
        <dbReference type="Pfam" id="PF00535"/>
    </source>
</evidence>
<organism evidence="2 3">
    <name type="scientific">Microbacterium memoriense</name>
    <dbReference type="NCBI Taxonomy" id="2978350"/>
    <lineage>
        <taxon>Bacteria</taxon>
        <taxon>Bacillati</taxon>
        <taxon>Actinomycetota</taxon>
        <taxon>Actinomycetes</taxon>
        <taxon>Micrococcales</taxon>
        <taxon>Microbacteriaceae</taxon>
        <taxon>Microbacterium</taxon>
    </lineage>
</organism>
<reference evidence="2 3" key="1">
    <citation type="journal article" date="2024" name="Int. J. Syst. Evol. Microbiol.">
        <title>Microbacterium memoriense sp. nov., a member of the Actinomycetota from marine beach sediment of the north coast of Portugal.</title>
        <authorList>
            <person name="Santos J.D.N.D."/>
            <person name="Klimek D."/>
            <person name="Calusinska M."/>
            <person name="Lobo-da-Cunha A."/>
            <person name="Catita J."/>
            <person name="Goncalves H."/>
            <person name="Gonzalez I."/>
            <person name="Lage O.M."/>
        </authorList>
    </citation>
    <scope>NUCLEOTIDE SEQUENCE [LARGE SCALE GENOMIC DNA]</scope>
    <source>
        <strain evidence="2 3">PMIC_1C1B</strain>
    </source>
</reference>
<dbReference type="InterPro" id="IPR029044">
    <property type="entry name" value="Nucleotide-diphossugar_trans"/>
</dbReference>
<comment type="caution">
    <text evidence="2">The sequence shown here is derived from an EMBL/GenBank/DDBJ whole genome shotgun (WGS) entry which is preliminary data.</text>
</comment>
<dbReference type="RefSeq" id="WP_261607323.1">
    <property type="nucleotide sequence ID" value="NZ_JAODOR010000011.1"/>
</dbReference>
<dbReference type="Gene3D" id="3.90.550.10">
    <property type="entry name" value="Spore Coat Polysaccharide Biosynthesis Protein SpsA, Chain A"/>
    <property type="match status" value="1"/>
</dbReference>
<proteinExistence type="predicted"/>
<dbReference type="Proteomes" id="UP001300496">
    <property type="component" value="Unassembled WGS sequence"/>
</dbReference>
<evidence type="ECO:0000313" key="2">
    <source>
        <dbReference type="EMBL" id="MCT9002793.1"/>
    </source>
</evidence>
<protein>
    <submittedName>
        <fullName evidence="2">Glycosyltransferase family 2 protein</fullName>
    </submittedName>
</protein>
<feature type="domain" description="Glycosyltransferase 2-like" evidence="1">
    <location>
        <begin position="2"/>
        <end position="104"/>
    </location>
</feature>